<dbReference type="RefSeq" id="WP_147398239.1">
    <property type="nucleotide sequence ID" value="NZ_CAXSRP010000007.1"/>
</dbReference>
<dbReference type="EMBL" id="JAKNFS010000004">
    <property type="protein sequence ID" value="MCG4764582.1"/>
    <property type="molecule type" value="Genomic_DNA"/>
</dbReference>
<dbReference type="EMBL" id="CYYV01000010">
    <property type="protein sequence ID" value="CUO53459.1"/>
    <property type="molecule type" value="Genomic_DNA"/>
</dbReference>
<reference evidence="2" key="2">
    <citation type="submission" date="2021-02" db="EMBL/GenBank/DDBJ databases">
        <title>Metagenome-assembled genomes from human diarrheal sample B26.</title>
        <authorList>
            <person name="Ateba T.P."/>
            <person name="Alayande K.A."/>
            <person name="Mwanza M."/>
        </authorList>
    </citation>
    <scope>NUCLEOTIDE SEQUENCE</scope>
    <source>
        <strain evidence="2">06WH</strain>
    </source>
</reference>
<evidence type="ECO:0000313" key="2">
    <source>
        <dbReference type="EMBL" id="MBN2952406.1"/>
    </source>
</evidence>
<reference evidence="1 4" key="1">
    <citation type="submission" date="2015-09" db="EMBL/GenBank/DDBJ databases">
        <authorList>
            <consortium name="Pathogen Informatics"/>
        </authorList>
    </citation>
    <scope>NUCLEOTIDE SEQUENCE [LARGE SCALE GENOMIC DNA]</scope>
    <source>
        <strain evidence="1 4">2789STDY5608849</strain>
    </source>
</reference>
<dbReference type="EMBL" id="JAFHBD010000006">
    <property type="protein sequence ID" value="MBN2952406.1"/>
    <property type="molecule type" value="Genomic_DNA"/>
</dbReference>
<accession>A0A174FXW8</accession>
<dbReference type="Proteomes" id="UP001199915">
    <property type="component" value="Unassembled WGS sequence"/>
</dbReference>
<protein>
    <submittedName>
        <fullName evidence="1">Uncharacterized protein</fullName>
    </submittedName>
</protein>
<dbReference type="Proteomes" id="UP000737612">
    <property type="component" value="Unassembled WGS sequence"/>
</dbReference>
<dbReference type="Proteomes" id="UP000095706">
    <property type="component" value="Unassembled WGS sequence"/>
</dbReference>
<dbReference type="AlphaFoldDB" id="A0A174FXW8"/>
<evidence type="ECO:0000313" key="4">
    <source>
        <dbReference type="Proteomes" id="UP000095706"/>
    </source>
</evidence>
<name>A0A174FXW8_9FIRM</name>
<organism evidence="1 4">
    <name type="scientific">Fusicatenibacter saccharivorans</name>
    <dbReference type="NCBI Taxonomy" id="1150298"/>
    <lineage>
        <taxon>Bacteria</taxon>
        <taxon>Bacillati</taxon>
        <taxon>Bacillota</taxon>
        <taxon>Clostridia</taxon>
        <taxon>Lachnospirales</taxon>
        <taxon>Lachnospiraceae</taxon>
        <taxon>Fusicatenibacter</taxon>
    </lineage>
</organism>
<evidence type="ECO:0000313" key="1">
    <source>
        <dbReference type="EMBL" id="CUO53459.1"/>
    </source>
</evidence>
<gene>
    <name evidence="1" type="ORF">ERS852406_02199</name>
    <name evidence="2" type="ORF">JTJ23_02145</name>
    <name evidence="3" type="ORF">L0N21_03475</name>
</gene>
<evidence type="ECO:0000313" key="3">
    <source>
        <dbReference type="EMBL" id="MCG4764582.1"/>
    </source>
</evidence>
<proteinExistence type="predicted"/>
<sequence length="227" mass="26550">MMKFDNAKYRTVLNLIKKTGEFKGKAVPSKARLHEMIGDALGISHNTVKDWERATSNGPDPRIPGLLEQLEAYLELPEGGLRERTAEPIKLNEEERKIMNTTTDFQKQQIMECYERLRKFVSDMDIEDENVYYDIRNMIEVKKIALPTAVYKAMMNFMDQVVEPYVFEDTTEIFSEEEAKRNEKGIVEIKSEQAFQKLMVRFMEKLSELDAKIETFAESELKPYLER</sequence>
<reference evidence="3" key="3">
    <citation type="submission" date="2022-01" db="EMBL/GenBank/DDBJ databases">
        <title>Collection of gut derived symbiotic bacterial strains cultured from healthy donors.</title>
        <authorList>
            <person name="Lin H."/>
            <person name="Kohout C."/>
            <person name="Waligurski E."/>
            <person name="Pamer E.G."/>
        </authorList>
    </citation>
    <scope>NUCLEOTIDE SEQUENCE</scope>
    <source>
        <strain evidence="3">DFI.5.49</strain>
    </source>
</reference>